<proteinExistence type="predicted"/>
<evidence type="ECO:0000256" key="4">
    <source>
        <dbReference type="ARBA" id="ARBA00022786"/>
    </source>
</evidence>
<dbReference type="InterPro" id="IPR046541">
    <property type="entry name" value="DUF6606"/>
</dbReference>
<keyword evidence="6" id="KW-0788">Thiol protease</keyword>
<evidence type="ECO:0000256" key="6">
    <source>
        <dbReference type="ARBA" id="ARBA00022807"/>
    </source>
</evidence>
<dbReference type="SUPFAM" id="SSF52540">
    <property type="entry name" value="P-loop containing nucleoside triphosphate hydrolases"/>
    <property type="match status" value="1"/>
</dbReference>
<comment type="catalytic activity">
    <reaction evidence="1">
        <text>Thiol-dependent hydrolysis of ester, thioester, amide, peptide and isopeptide bonds formed by the C-terminal Gly of ubiquitin (a 76-residue protein attached to proteins as an intracellular targeting signal).</text>
        <dbReference type="EC" id="3.4.19.12"/>
    </reaction>
</comment>
<dbReference type="GO" id="GO:0006508">
    <property type="term" value="P:proteolysis"/>
    <property type="evidence" value="ECO:0007669"/>
    <property type="project" value="UniProtKB-KW"/>
</dbReference>
<keyword evidence="13" id="KW-1185">Reference proteome</keyword>
<reference evidence="12" key="2">
    <citation type="submission" date="2023-06" db="EMBL/GenBank/DDBJ databases">
        <authorList>
            <consortium name="Lawrence Berkeley National Laboratory"/>
            <person name="Haridas S."/>
            <person name="Hensen N."/>
            <person name="Bonometti L."/>
            <person name="Westerberg I."/>
            <person name="Brannstrom I.O."/>
            <person name="Guillou S."/>
            <person name="Cros-Aarteil S."/>
            <person name="Calhoun S."/>
            <person name="Kuo A."/>
            <person name="Mondo S."/>
            <person name="Pangilinan J."/>
            <person name="Riley R."/>
            <person name="Labutti K."/>
            <person name="Andreopoulos B."/>
            <person name="Lipzen A."/>
            <person name="Chen C."/>
            <person name="Yanf M."/>
            <person name="Daum C."/>
            <person name="Ng V."/>
            <person name="Clum A."/>
            <person name="Steindorff A."/>
            <person name="Ohm R."/>
            <person name="Martin F."/>
            <person name="Silar P."/>
            <person name="Natvig D."/>
            <person name="Lalanne C."/>
            <person name="Gautier V."/>
            <person name="Ament-Velasquez S.L."/>
            <person name="Kruys A."/>
            <person name="Hutchinson M.I."/>
            <person name="Powell A.J."/>
            <person name="Barry K."/>
            <person name="Miller A.N."/>
            <person name="Grigoriev I.V."/>
            <person name="Debuchy R."/>
            <person name="Gladieux P."/>
            <person name="Thoren M.H."/>
            <person name="Johannesson H."/>
        </authorList>
    </citation>
    <scope>NUCLEOTIDE SEQUENCE</scope>
    <source>
        <strain evidence="12">CBS 958.72</strain>
    </source>
</reference>
<dbReference type="InterPro" id="IPR027417">
    <property type="entry name" value="P-loop_NTPase"/>
</dbReference>
<gene>
    <name evidence="12" type="ORF">B0T24DRAFT_584357</name>
</gene>
<feature type="coiled-coil region" evidence="7">
    <location>
        <begin position="578"/>
        <end position="605"/>
    </location>
</feature>
<dbReference type="PANTHER" id="PTHR13367:SF32">
    <property type="entry name" value="DUF6606 DOMAIN-CONTAINING PROTEIN"/>
    <property type="match status" value="1"/>
</dbReference>
<dbReference type="InterPro" id="IPR051346">
    <property type="entry name" value="OTU_Deubiquitinase"/>
</dbReference>
<feature type="domain" description="DUF3638" evidence="9">
    <location>
        <begin position="2069"/>
        <end position="2291"/>
    </location>
</feature>
<evidence type="ECO:0000259" key="10">
    <source>
        <dbReference type="Pfam" id="PF12359"/>
    </source>
</evidence>
<protein>
    <recommendedName>
        <fullName evidence="2">ubiquitinyl hydrolase 1</fullName>
        <ecNumber evidence="2">3.4.19.12</ecNumber>
    </recommendedName>
</protein>
<accession>A0AAE0MZ76</accession>
<evidence type="ECO:0000256" key="8">
    <source>
        <dbReference type="SAM" id="MobiDB-lite"/>
    </source>
</evidence>
<dbReference type="GO" id="GO:0004843">
    <property type="term" value="F:cysteine-type deubiquitinase activity"/>
    <property type="evidence" value="ECO:0007669"/>
    <property type="project" value="UniProtKB-EC"/>
</dbReference>
<dbReference type="EC" id="3.4.19.12" evidence="2"/>
<keyword evidence="5" id="KW-0378">Hydrolase</keyword>
<feature type="compositionally biased region" description="Acidic residues" evidence="8">
    <location>
        <begin position="3220"/>
        <end position="3233"/>
    </location>
</feature>
<feature type="domain" description="DUF3645" evidence="10">
    <location>
        <begin position="2413"/>
        <end position="2445"/>
    </location>
</feature>
<dbReference type="Pfam" id="PF20255">
    <property type="entry name" value="DUF6606"/>
    <property type="match status" value="1"/>
</dbReference>
<dbReference type="Proteomes" id="UP001287356">
    <property type="component" value="Unassembled WGS sequence"/>
</dbReference>
<dbReference type="InterPro" id="IPR022099">
    <property type="entry name" value="DUF3638"/>
</dbReference>
<keyword evidence="3" id="KW-0645">Protease</keyword>
<dbReference type="Pfam" id="PF12340">
    <property type="entry name" value="DUF3638"/>
    <property type="match status" value="1"/>
</dbReference>
<evidence type="ECO:0000256" key="7">
    <source>
        <dbReference type="SAM" id="Coils"/>
    </source>
</evidence>
<feature type="region of interest" description="Disordered" evidence="8">
    <location>
        <begin position="1542"/>
        <end position="1561"/>
    </location>
</feature>
<dbReference type="PANTHER" id="PTHR13367">
    <property type="entry name" value="UBIQUITIN THIOESTERASE"/>
    <property type="match status" value="1"/>
</dbReference>
<evidence type="ECO:0000259" key="11">
    <source>
        <dbReference type="Pfam" id="PF20255"/>
    </source>
</evidence>
<reference evidence="12" key="1">
    <citation type="journal article" date="2023" name="Mol. Phylogenet. Evol.">
        <title>Genome-scale phylogeny and comparative genomics of the fungal order Sordariales.</title>
        <authorList>
            <person name="Hensen N."/>
            <person name="Bonometti L."/>
            <person name="Westerberg I."/>
            <person name="Brannstrom I.O."/>
            <person name="Guillou S."/>
            <person name="Cros-Aarteil S."/>
            <person name="Calhoun S."/>
            <person name="Haridas S."/>
            <person name="Kuo A."/>
            <person name="Mondo S."/>
            <person name="Pangilinan J."/>
            <person name="Riley R."/>
            <person name="LaButti K."/>
            <person name="Andreopoulos B."/>
            <person name="Lipzen A."/>
            <person name="Chen C."/>
            <person name="Yan M."/>
            <person name="Daum C."/>
            <person name="Ng V."/>
            <person name="Clum A."/>
            <person name="Steindorff A."/>
            <person name="Ohm R.A."/>
            <person name="Martin F."/>
            <person name="Silar P."/>
            <person name="Natvig D.O."/>
            <person name="Lalanne C."/>
            <person name="Gautier V."/>
            <person name="Ament-Velasquez S.L."/>
            <person name="Kruys A."/>
            <person name="Hutchinson M.I."/>
            <person name="Powell A.J."/>
            <person name="Barry K."/>
            <person name="Miller A.N."/>
            <person name="Grigoriev I.V."/>
            <person name="Debuchy R."/>
            <person name="Gladieux P."/>
            <person name="Hiltunen Thoren M."/>
            <person name="Johannesson H."/>
        </authorList>
    </citation>
    <scope>NUCLEOTIDE SEQUENCE</scope>
    <source>
        <strain evidence="12">CBS 958.72</strain>
    </source>
</reference>
<dbReference type="InterPro" id="IPR022105">
    <property type="entry name" value="DUF3645"/>
</dbReference>
<evidence type="ECO:0000256" key="5">
    <source>
        <dbReference type="ARBA" id="ARBA00022801"/>
    </source>
</evidence>
<organism evidence="12 13">
    <name type="scientific">Lasiosphaeria ovina</name>
    <dbReference type="NCBI Taxonomy" id="92902"/>
    <lineage>
        <taxon>Eukaryota</taxon>
        <taxon>Fungi</taxon>
        <taxon>Dikarya</taxon>
        <taxon>Ascomycota</taxon>
        <taxon>Pezizomycotina</taxon>
        <taxon>Sordariomycetes</taxon>
        <taxon>Sordariomycetidae</taxon>
        <taxon>Sordariales</taxon>
        <taxon>Lasiosphaeriaceae</taxon>
        <taxon>Lasiosphaeria</taxon>
    </lineage>
</organism>
<comment type="caution">
    <text evidence="12">The sequence shown here is derived from an EMBL/GenBank/DDBJ whole genome shotgun (WGS) entry which is preliminary data.</text>
</comment>
<dbReference type="Pfam" id="PF12359">
    <property type="entry name" value="DUF3645"/>
    <property type="match status" value="1"/>
</dbReference>
<dbReference type="EMBL" id="JAULSN010000010">
    <property type="protein sequence ID" value="KAK3361825.1"/>
    <property type="molecule type" value="Genomic_DNA"/>
</dbReference>
<evidence type="ECO:0000256" key="3">
    <source>
        <dbReference type="ARBA" id="ARBA00022670"/>
    </source>
</evidence>
<evidence type="ECO:0000256" key="2">
    <source>
        <dbReference type="ARBA" id="ARBA00012759"/>
    </source>
</evidence>
<name>A0AAE0MZ76_9PEZI</name>
<feature type="compositionally biased region" description="Acidic residues" evidence="8">
    <location>
        <begin position="3240"/>
        <end position="3257"/>
    </location>
</feature>
<feature type="domain" description="DUF6606" evidence="11">
    <location>
        <begin position="5"/>
        <end position="279"/>
    </location>
</feature>
<evidence type="ECO:0000259" key="9">
    <source>
        <dbReference type="Pfam" id="PF12340"/>
    </source>
</evidence>
<evidence type="ECO:0000313" key="13">
    <source>
        <dbReference type="Proteomes" id="UP001287356"/>
    </source>
</evidence>
<feature type="region of interest" description="Disordered" evidence="8">
    <location>
        <begin position="3220"/>
        <end position="3257"/>
    </location>
</feature>
<evidence type="ECO:0000256" key="1">
    <source>
        <dbReference type="ARBA" id="ARBA00000707"/>
    </source>
</evidence>
<keyword evidence="4" id="KW-0833">Ubl conjugation pathway</keyword>
<evidence type="ECO:0000313" key="12">
    <source>
        <dbReference type="EMBL" id="KAK3361825.1"/>
    </source>
</evidence>
<keyword evidence="7" id="KW-0175">Coiled coil</keyword>
<sequence>MDKTLYNHLALPDKLPQSEDCPDEIENSLIDRVLVGARQMHQLPTPHSTAAWEAIQRCLTAAKVVHCRGRLDRPRLLTQLRAFTKCQERHDFLVVHISSQNAALLIHRLLGSSNEIVVEVFETSPRNEDVLAASNALQWDFPGSAVAIPLATFNEEDFQSNLATFLEQASLEYTKTFAAHTFKAGTETHEYRDTPAPTMISSMLMALLEESGRKISTPLLRKRVRDDICWNRAKKPWRRLPFWLVLRVATARYLSLALGGELGRFEYKFFLCVCFANFLDSTHSTLDVEQTHFLKSKLCRRLVKLDVDRTSVQDQDLAQKVDFLFEQLIPGIDGIIKEAALHVQFEWKKFKVVSTKHVPPLPKTASLGDITLPLRVSGEALLAMQTMIRRPTQPNRTRPLDNNLSAATNEEFPKYAQPYLRAAEQEEIAYQLLQDSQHEDASGFVEVELSNQIKAYIVKGLPLYQENTEQMSTLILNTMELWMRLDELACQAYPLLHDYHPVFTPEILNTIHLAGYAEMARLQAVQRYLQRRIAASDPSRTNVFDDPSKACFARRYYDECSEAKSMHDLHDAVEANARRLQETKLEEWQKKKGELEKLAKQISETTCMFMVDENNPLGQGSHIPARCARCKMEKRMSNMRMQIYEHPLPSNNEFMAKVVVFELLCPRNFSIYRDTTWMIICRLGLTPQAPGTMPMCLLNGYAPLSGFAQNAPSSLTLASVRKPFSMTHYSVVQFPVEWEEVCKPNGLRFSYFDIQNSIWTGRSRLRLTFVHHVQLKLPPDSLFQPLVDPKNFAVDSDGQTSYEIQASQMNCPSGLSRHEFLAFQTLLSGFARRWLSILVEFSSTNLNFSTEATMILLNHLALQCGPASGQDDPLRLVHSAFRDRLFVEKLLEQVEFRLATLAANWREAHLMKIIITLALRVHNLTNAVGFQGLSQRSLKAILKAREICRGWFRLLRAEIQESHDEYVAERLQRNALAAALLCKRTFIVHIGRPTPLDSVALETYIESTIVVQESLASNIQSLPRTLSHDLVFAIKLSHQLREVTLSSLIECQEGLRKALVQFWPGADRMESESVSITLERPGWVRCSIPETVTHSEEVVYFNFLLGNLLVNGKPVGRLPRDSKNSVPLRELFGDQPLRVFQSSVPGMTYTLTYRPNGYNVHVGYEARSKQMIVLATTRGQRIRLVPRDTFYAGEMWDLPSPLVDGCLHWLDLDKGEVYITPSTNPWQLGRRCWTLNIRNRTCRKERPDRTFDQVVNPLSPLFQRVGKILEGLTSRRQLLVYQPSKLRIGLEVQIQRMQLMFFVNSKQLLYSPQLGLEVDPNQDAGTWYGLKNKLVCRKADNPLHRKVLVPLGSLQALRSGCHVSVQVSESCDYGKFDINDILGRIECAAEPRLVYTKALLHAYTSFVIPDPLTGRTGVEESLQWLQSGICRPWNVIGHQVQILDQIAALTPSREYYPADLKVMKTDHWNRNLTCHIQHPSYRLIVQEIMSISDELGTFDIVTPSTPEQTTHEIQGVGDAILNDRALVRRQLYERTSADDDGTHRAADRLYNARDKSSPSERPYRRVMEMVHLLRTCPETLKTPENLASILSQGGVIGGYGDDYDKVSLSDRMQADIRENWGSLVKFCRNKSRCSVIFLFATLAYRTEVDDGLLRAVVAFATFHDLKCLPLPQWPSYSNFRQHSSPQLGAISKMIQLHKTPPPKDDRENLELFASAKQRRRLQADREAYEMKTEEDSRYLAKFLIDQWPCREPDTSQLARHLLINVPAAIDTIQPEWLRLYQNMELSIHLQKVQQILDQRRSDVEYVPPQIVASEEILHQRLRGMEVPGLGSQLLRKSVNVRTRISARSAEPLLIFPQDRPLAHSMGVLGTNSQLGWMPLASISKDQPIQSRANRQAVISNARPQVSPAEKEKHLDELQQIAKELGKSKSLVRQTYSRDLLQSLKAFANIRIPQHLSKPFLFIREILTSKQHVIRTFEIIKAALEDAAPDLPIRRIRWLQLGGLWPAVTTVVLLQQLRGTASPRFGSGMREALIAFGLALTNLQRDIRLNDCVLAGDTTRFQDEEANIGHSNWSPEDHPDWLLLEIESNLLIRPDQVDVARATICPESGANSVLQMNMGQGKTSCIIPMVAASIADKKSLVRVIVPKALLLQTAQLLQSRLGGILNRSVCHIPFSRRTGTAQKNIRLYFGIHKHILKTAGVMLCLPEHNLSFMLSGQQKLLDGKVNEAEHMIKVQTWLKSVCRDILDESDYTLAARTQLIYPSGSQMSVDGHPHRWQVIETVLSLVDRHLYGLASSFPRSIEVVRRPGGGFPLIFFLRPDVEEELVHRLVLDITKGFGDLVPMNSLESRERVAVKDFLSPWKRKMRIDTVNRVHNLCPDRPWVRQTLYLLRGLLINRILIMTLKKRWNVQYGLHPKRDPMAVPFHAKGVPSEQSEWGHPDVAILFTCLVFYYDGITEGQLKQALARVLKSDDPSCEYDKWTQISEEFPESLKAWNTINVDDQAQMHEIWKALRYRVVVIDYFLNNFVFPRHAKQFKVKLQSNGWDIPLFSACRGEGGSKAGLKPLTTGFSGTNDNRTMLPLTIKQEDLPGLSHTNAEVLTYLLHGRSRWCEVITDVRGGRATERDLLHMLKKMDIRILIDAGAQILEMDNETVARTWLKIDQRCEAALYFDSANKPFIITKKNRKTPLLASPFADDLTKCLVYLDEAHTRGTDLKFPLHARGALTVGQGQSKDHTVQAAMRLRQLGTSQSITFLIPTEVHQVILDLRRKTMDDRIDSYDVICWLLNNACDGIEQLQPLYFSQGSDFCRRTQAAINNPAFLTDAGQRSNYVATIKQNELQTLQDMYEPKVKTKANEFMATNPKVAEFIQELKVRRKGFQDTGRAVHASALQEVEQEREVAYEVQSVRQVKKPFKYEALTFPGFHRDLETFTRTGRLPIDTNSCYHVFHLLSRTVLGRKYSVSRDASKSKLYVSVEFERTAKLYTDLAKDNFLRPVSWILWSGVTETAVVLIPEEAEYVIRMNRATEMNSRVYLINYASPVTRNMLVFNNLTYFSTPRLPDGWVAPLWLKMEVGLLSGRLYFEWDEYEKLCNFLGLEDKNNAALVDEDEDSDDDSVLLQEQETSAATKRRRQANKFASQPLSFLKEWLAVRRCGQDFAHTPMGFLTQGKPLQPSHPFFSKASPEAALAAAEDGKAAVTAKARWGVGGVHGGGDHEAELFDDGIDDMGANVEDDVEEGGVPVVYDDDEYLDSEDDDSDDSE</sequence>